<protein>
    <submittedName>
        <fullName evidence="1">Uncharacterized protein</fullName>
    </submittedName>
</protein>
<keyword evidence="2" id="KW-1185">Reference proteome</keyword>
<evidence type="ECO:0000313" key="1">
    <source>
        <dbReference type="EMBL" id="MQL90665.1"/>
    </source>
</evidence>
<dbReference type="AlphaFoldDB" id="A0A843V472"/>
<name>A0A843V472_COLES</name>
<sequence length="95" mass="10494">MQPYNLTHKNSGIALSEHAPLGFLLTLLIEEGSVHHRLMYVSTARKWLSTDTVLPEPVFGLSTAKKGLSTDSSRQSSAFLVLYLFVDNNKMAVDS</sequence>
<comment type="caution">
    <text evidence="1">The sequence shown here is derived from an EMBL/GenBank/DDBJ whole genome shotgun (WGS) entry which is preliminary data.</text>
</comment>
<accession>A0A843V472</accession>
<proteinExistence type="predicted"/>
<reference evidence="1" key="1">
    <citation type="submission" date="2017-07" db="EMBL/GenBank/DDBJ databases">
        <title>Taro Niue Genome Assembly and Annotation.</title>
        <authorList>
            <person name="Atibalentja N."/>
            <person name="Keating K."/>
            <person name="Fields C.J."/>
        </authorList>
    </citation>
    <scope>NUCLEOTIDE SEQUENCE</scope>
    <source>
        <strain evidence="1">Niue_2</strain>
        <tissue evidence="1">Leaf</tissue>
    </source>
</reference>
<evidence type="ECO:0000313" key="2">
    <source>
        <dbReference type="Proteomes" id="UP000652761"/>
    </source>
</evidence>
<dbReference type="EMBL" id="NMUH01001264">
    <property type="protein sequence ID" value="MQL90665.1"/>
    <property type="molecule type" value="Genomic_DNA"/>
</dbReference>
<gene>
    <name evidence="1" type="ORF">Taro_023275</name>
</gene>
<organism evidence="1 2">
    <name type="scientific">Colocasia esculenta</name>
    <name type="common">Wild taro</name>
    <name type="synonym">Arum esculentum</name>
    <dbReference type="NCBI Taxonomy" id="4460"/>
    <lineage>
        <taxon>Eukaryota</taxon>
        <taxon>Viridiplantae</taxon>
        <taxon>Streptophyta</taxon>
        <taxon>Embryophyta</taxon>
        <taxon>Tracheophyta</taxon>
        <taxon>Spermatophyta</taxon>
        <taxon>Magnoliopsida</taxon>
        <taxon>Liliopsida</taxon>
        <taxon>Araceae</taxon>
        <taxon>Aroideae</taxon>
        <taxon>Colocasieae</taxon>
        <taxon>Colocasia</taxon>
    </lineage>
</organism>
<dbReference type="Proteomes" id="UP000652761">
    <property type="component" value="Unassembled WGS sequence"/>
</dbReference>